<dbReference type="InterPro" id="IPR009057">
    <property type="entry name" value="Homeodomain-like_sf"/>
</dbReference>
<dbReference type="SUPFAM" id="SSF48498">
    <property type="entry name" value="Tetracyclin repressor-like, C-terminal domain"/>
    <property type="match status" value="1"/>
</dbReference>
<proteinExistence type="predicted"/>
<evidence type="ECO:0000256" key="1">
    <source>
        <dbReference type="ARBA" id="ARBA00023125"/>
    </source>
</evidence>
<keyword evidence="1 2" id="KW-0238">DNA-binding</keyword>
<dbReference type="Proteomes" id="UP001321450">
    <property type="component" value="Chromosome"/>
</dbReference>
<name>A0AAU9C769_9GAMM</name>
<reference evidence="5" key="1">
    <citation type="journal article" date="2024" name="Int. J. Syst. Evol. Microbiol.">
        <title>Methylomarinovum tepidoasis sp. nov., a moderately thermophilic methanotroph of the family Methylothermaceae isolated from a deep-sea hydrothermal field.</title>
        <authorList>
            <person name="Hirayama H."/>
            <person name="Takaki Y."/>
            <person name="Abe M."/>
            <person name="Miyazaki M."/>
            <person name="Uematsu K."/>
            <person name="Matsui Y."/>
            <person name="Takai K."/>
        </authorList>
    </citation>
    <scope>NUCLEOTIDE SEQUENCE [LARGE SCALE GENOMIC DNA]</scope>
    <source>
        <strain evidence="5">IN45</strain>
    </source>
</reference>
<dbReference type="PRINTS" id="PR00455">
    <property type="entry name" value="HTHTETR"/>
</dbReference>
<gene>
    <name evidence="4" type="ORF">MIN45_P0014</name>
</gene>
<evidence type="ECO:0000313" key="4">
    <source>
        <dbReference type="EMBL" id="BCX87647.1"/>
    </source>
</evidence>
<dbReference type="InterPro" id="IPR001647">
    <property type="entry name" value="HTH_TetR"/>
</dbReference>
<dbReference type="PROSITE" id="PS01081">
    <property type="entry name" value="HTH_TETR_1"/>
    <property type="match status" value="1"/>
</dbReference>
<dbReference type="KEGG" id="meiy:MIN45_P0014"/>
<dbReference type="GO" id="GO:0003677">
    <property type="term" value="F:DNA binding"/>
    <property type="evidence" value="ECO:0007669"/>
    <property type="project" value="UniProtKB-UniRule"/>
</dbReference>
<dbReference type="Pfam" id="PF00440">
    <property type="entry name" value="TetR_N"/>
    <property type="match status" value="1"/>
</dbReference>
<organism evidence="4 5">
    <name type="scientific">Methylomarinovum tepidoasis</name>
    <dbReference type="NCBI Taxonomy" id="2840183"/>
    <lineage>
        <taxon>Bacteria</taxon>
        <taxon>Pseudomonadati</taxon>
        <taxon>Pseudomonadota</taxon>
        <taxon>Gammaproteobacteria</taxon>
        <taxon>Methylococcales</taxon>
        <taxon>Methylothermaceae</taxon>
        <taxon>Methylomarinovum</taxon>
    </lineage>
</organism>
<sequence>MVTTPVHPLEKKDPKEEILKAALKLFTEKGYFNTSIADIRQLADVSTGTIYHYFKNKEAIADALYTEVVRSLEESFKEIRRLNNAFERLRAILELFFELTENEPEIVRFIVMVRHQEILSQRPPLSQSPPFRLLDRIMEEGIRAGELRRMNPQVATAVFYGTVARMALLRLEGVLEKPLAFYLLDTWTAIWRALAPANEKGA</sequence>
<dbReference type="InterPro" id="IPR036271">
    <property type="entry name" value="Tet_transcr_reg_TetR-rel_C_sf"/>
</dbReference>
<evidence type="ECO:0000256" key="2">
    <source>
        <dbReference type="PROSITE-ProRule" id="PRU00335"/>
    </source>
</evidence>
<dbReference type="SUPFAM" id="SSF46689">
    <property type="entry name" value="Homeodomain-like"/>
    <property type="match status" value="1"/>
</dbReference>
<dbReference type="PANTHER" id="PTHR43479">
    <property type="entry name" value="ACREF/ENVCD OPERON REPRESSOR-RELATED"/>
    <property type="match status" value="1"/>
</dbReference>
<dbReference type="EMBL" id="AP024718">
    <property type="protein sequence ID" value="BCX87647.1"/>
    <property type="molecule type" value="Genomic_DNA"/>
</dbReference>
<protein>
    <submittedName>
        <fullName evidence="4">TetR/AcrR family transcriptional regulator, repressor of fatR-cypB operon</fullName>
    </submittedName>
</protein>
<evidence type="ECO:0000259" key="3">
    <source>
        <dbReference type="PROSITE" id="PS50977"/>
    </source>
</evidence>
<accession>A0AAU9C769</accession>
<feature type="DNA-binding region" description="H-T-H motif" evidence="2">
    <location>
        <begin position="35"/>
        <end position="54"/>
    </location>
</feature>
<dbReference type="InterPro" id="IPR023772">
    <property type="entry name" value="DNA-bd_HTH_TetR-type_CS"/>
</dbReference>
<dbReference type="PROSITE" id="PS50977">
    <property type="entry name" value="HTH_TETR_2"/>
    <property type="match status" value="1"/>
</dbReference>
<dbReference type="InterPro" id="IPR050624">
    <property type="entry name" value="HTH-type_Tx_Regulator"/>
</dbReference>
<dbReference type="RefSeq" id="WP_286292588.1">
    <property type="nucleotide sequence ID" value="NZ_AP024718.1"/>
</dbReference>
<dbReference type="PANTHER" id="PTHR43479:SF11">
    <property type="entry name" value="ACREF_ENVCD OPERON REPRESSOR-RELATED"/>
    <property type="match status" value="1"/>
</dbReference>
<dbReference type="AlphaFoldDB" id="A0AAU9C769"/>
<evidence type="ECO:0000313" key="5">
    <source>
        <dbReference type="Proteomes" id="UP001321450"/>
    </source>
</evidence>
<dbReference type="Gene3D" id="1.10.357.10">
    <property type="entry name" value="Tetracycline Repressor, domain 2"/>
    <property type="match status" value="1"/>
</dbReference>
<feature type="domain" description="HTH tetR-type" evidence="3">
    <location>
        <begin position="12"/>
        <end position="72"/>
    </location>
</feature>
<keyword evidence="5" id="KW-1185">Reference proteome</keyword>